<dbReference type="Gene3D" id="3.40.50.2000">
    <property type="entry name" value="Glycogen Phosphorylase B"/>
    <property type="match status" value="2"/>
</dbReference>
<keyword evidence="2" id="KW-0328">Glycosyltransferase</keyword>
<proteinExistence type="predicted"/>
<reference evidence="3" key="1">
    <citation type="journal article" date="2019" name="Int. J. Syst. Evol. Microbiol.">
        <title>The Global Catalogue of Microorganisms (GCM) 10K type strain sequencing project: providing services to taxonomists for standard genome sequencing and annotation.</title>
        <authorList>
            <consortium name="The Broad Institute Genomics Platform"/>
            <consortium name="The Broad Institute Genome Sequencing Center for Infectious Disease"/>
            <person name="Wu L."/>
            <person name="Ma J."/>
        </authorList>
    </citation>
    <scope>NUCLEOTIDE SEQUENCE [LARGE SCALE GENOMIC DNA]</scope>
    <source>
        <strain evidence="3">KCTC 52925</strain>
    </source>
</reference>
<sequence length="389" mass="45118">MKILFYAHSSTLYGANRSLIDLIVGLREIEENFKALLILPSAGPIETILKDYNIEYLIIRSYNWFYYDEFISKIWNNTLLKQIWIAKNKIKKQLGNKFQKKKHIIFAKQFQPDLIYVNSSLLPMGLYVAGALELPVIWHHRETVNDTITNFQLENMDSLKYYLNRVETNIYISRFLENYYSKFSETQKSLVVYNGQKCENSVIIRDNFTILRFGIVGRLNKQKNQVEIIELFQSLCKDDQCIIELHLFGGGFEEVEDTLVDPTNSKIVFHGFKSAQDIYQNLDILIANARHEAFGRTLLEANLSGIPVLALNSGAFPEIVEECVNGWIYDNLSELRIKILELAKMKDRDYKAISLSSKKYAAGRFSREEMSRKVYQRIGSIISKNNDPI</sequence>
<organism evidence="2 3">
    <name type="scientific">Christiangramia antarctica</name>
    <dbReference type="NCBI Taxonomy" id="2058158"/>
    <lineage>
        <taxon>Bacteria</taxon>
        <taxon>Pseudomonadati</taxon>
        <taxon>Bacteroidota</taxon>
        <taxon>Flavobacteriia</taxon>
        <taxon>Flavobacteriales</taxon>
        <taxon>Flavobacteriaceae</taxon>
        <taxon>Christiangramia</taxon>
    </lineage>
</organism>
<dbReference type="EC" id="2.4.-.-" evidence="2"/>
<dbReference type="InterPro" id="IPR050194">
    <property type="entry name" value="Glycosyltransferase_grp1"/>
</dbReference>
<dbReference type="GO" id="GO:0016757">
    <property type="term" value="F:glycosyltransferase activity"/>
    <property type="evidence" value="ECO:0007669"/>
    <property type="project" value="UniProtKB-KW"/>
</dbReference>
<protein>
    <submittedName>
        <fullName evidence="2">Glycosyltransferase family 4 protein</fullName>
        <ecNumber evidence="2">2.4.-.-</ecNumber>
    </submittedName>
</protein>
<evidence type="ECO:0000259" key="1">
    <source>
        <dbReference type="Pfam" id="PF00534"/>
    </source>
</evidence>
<dbReference type="RefSeq" id="WP_251738863.1">
    <property type="nucleotide sequence ID" value="NZ_JBHUOJ010000032.1"/>
</dbReference>
<dbReference type="InterPro" id="IPR001296">
    <property type="entry name" value="Glyco_trans_1"/>
</dbReference>
<dbReference type="Pfam" id="PF00534">
    <property type="entry name" value="Glycos_transf_1"/>
    <property type="match status" value="1"/>
</dbReference>
<dbReference type="Proteomes" id="UP001597438">
    <property type="component" value="Unassembled WGS sequence"/>
</dbReference>
<dbReference type="SUPFAM" id="SSF53756">
    <property type="entry name" value="UDP-Glycosyltransferase/glycogen phosphorylase"/>
    <property type="match status" value="1"/>
</dbReference>
<keyword evidence="2" id="KW-0808">Transferase</keyword>
<name>A0ABW5X7H7_9FLAO</name>
<accession>A0ABW5X7H7</accession>
<gene>
    <name evidence="2" type="ORF">ACFSYS_14570</name>
</gene>
<evidence type="ECO:0000313" key="2">
    <source>
        <dbReference type="EMBL" id="MFD2834513.1"/>
    </source>
</evidence>
<keyword evidence="3" id="KW-1185">Reference proteome</keyword>
<evidence type="ECO:0000313" key="3">
    <source>
        <dbReference type="Proteomes" id="UP001597438"/>
    </source>
</evidence>
<comment type="caution">
    <text evidence="2">The sequence shown here is derived from an EMBL/GenBank/DDBJ whole genome shotgun (WGS) entry which is preliminary data.</text>
</comment>
<dbReference type="CDD" id="cd03801">
    <property type="entry name" value="GT4_PimA-like"/>
    <property type="match status" value="1"/>
</dbReference>
<dbReference type="EMBL" id="JBHUOJ010000032">
    <property type="protein sequence ID" value="MFD2834513.1"/>
    <property type="molecule type" value="Genomic_DNA"/>
</dbReference>
<dbReference type="PANTHER" id="PTHR45947">
    <property type="entry name" value="SULFOQUINOVOSYL TRANSFERASE SQD2"/>
    <property type="match status" value="1"/>
</dbReference>
<feature type="domain" description="Glycosyl transferase family 1" evidence="1">
    <location>
        <begin position="214"/>
        <end position="332"/>
    </location>
</feature>
<dbReference type="PANTHER" id="PTHR45947:SF3">
    <property type="entry name" value="SULFOQUINOVOSYL TRANSFERASE SQD2"/>
    <property type="match status" value="1"/>
</dbReference>